<protein>
    <recommendedName>
        <fullName evidence="5">Phage tail protein</fullName>
    </recommendedName>
</protein>
<evidence type="ECO:0000313" key="4">
    <source>
        <dbReference type="Proteomes" id="UP000031972"/>
    </source>
</evidence>
<name>A0A0C2VB45_9BACL</name>
<dbReference type="EMBL" id="JXRR01000017">
    <property type="protein sequence ID" value="KIL46152.1"/>
    <property type="molecule type" value="Genomic_DNA"/>
</dbReference>
<dbReference type="Gene3D" id="2.40.30.200">
    <property type="match status" value="1"/>
</dbReference>
<gene>
    <name evidence="3" type="ORF">KR50_28270</name>
</gene>
<evidence type="ECO:0008006" key="5">
    <source>
        <dbReference type="Google" id="ProtNLM"/>
    </source>
</evidence>
<dbReference type="Proteomes" id="UP000031972">
    <property type="component" value="Unassembled WGS sequence"/>
</dbReference>
<dbReference type="NCBIfam" id="TIGR01633">
    <property type="entry name" value="phi3626_gp14_N"/>
    <property type="match status" value="1"/>
</dbReference>
<dbReference type="Pfam" id="PF05709">
    <property type="entry name" value="Sipho_tail"/>
    <property type="match status" value="1"/>
</dbReference>
<dbReference type="InterPro" id="IPR008841">
    <property type="entry name" value="Siphovirus-type_tail_N"/>
</dbReference>
<reference evidence="3 4" key="1">
    <citation type="submission" date="2015-01" db="EMBL/GenBank/DDBJ databases">
        <title>Jeotgalibacillus campisalis genome sequencing.</title>
        <authorList>
            <person name="Goh K.M."/>
            <person name="Chan K.-G."/>
            <person name="Yaakop A.S."/>
            <person name="Ee R."/>
            <person name="Gan H.M."/>
            <person name="Chan C.S."/>
        </authorList>
    </citation>
    <scope>NUCLEOTIDE SEQUENCE [LARGE SCALE GENOMIC DNA]</scope>
    <source>
        <strain evidence="3 4">SF-57</strain>
    </source>
</reference>
<dbReference type="OrthoDB" id="3078561at2"/>
<proteinExistence type="predicted"/>
<accession>A0A0C2VB45</accession>
<evidence type="ECO:0000259" key="1">
    <source>
        <dbReference type="Pfam" id="PF05709"/>
    </source>
</evidence>
<dbReference type="InterPro" id="IPR006520">
    <property type="entry name" value="Dit_BPSPP_N"/>
</dbReference>
<keyword evidence="4" id="KW-1185">Reference proteome</keyword>
<comment type="caution">
    <text evidence="3">The sequence shown here is derived from an EMBL/GenBank/DDBJ whole genome shotgun (WGS) entry which is preliminary data.</text>
</comment>
<dbReference type="RefSeq" id="WP_041059716.1">
    <property type="nucleotide sequence ID" value="NZ_JXRR01000017.1"/>
</dbReference>
<dbReference type="InterPro" id="IPR054738">
    <property type="entry name" value="Siphovirus-type_tail_C"/>
</dbReference>
<dbReference type="PATRIC" id="fig|220754.4.peg.2841"/>
<evidence type="ECO:0000259" key="2">
    <source>
        <dbReference type="Pfam" id="PF22768"/>
    </source>
</evidence>
<organism evidence="3 4">
    <name type="scientific">Jeotgalibacillus campisalis</name>
    <dbReference type="NCBI Taxonomy" id="220754"/>
    <lineage>
        <taxon>Bacteria</taxon>
        <taxon>Bacillati</taxon>
        <taxon>Bacillota</taxon>
        <taxon>Bacilli</taxon>
        <taxon>Bacillales</taxon>
        <taxon>Caryophanaceae</taxon>
        <taxon>Jeotgalibacillus</taxon>
    </lineage>
</organism>
<dbReference type="Pfam" id="PF22768">
    <property type="entry name" value="SPP1_Dit"/>
    <property type="match status" value="1"/>
</dbReference>
<feature type="domain" description="Siphovirus-type tail component C-terminal" evidence="2">
    <location>
        <begin position="429"/>
        <end position="487"/>
    </location>
</feature>
<feature type="domain" description="Siphovirus-type tail component RIFT-related" evidence="1">
    <location>
        <begin position="33"/>
        <end position="130"/>
    </location>
</feature>
<dbReference type="Gene3D" id="2.60.120.860">
    <property type="match status" value="1"/>
</dbReference>
<sequence length="488" mass="54698">MFSYQDDIRRFPILFNNFDLSTKMIIVDVLGRGVTNRSLETQRTPGIPGVQLNDVLEDPRTIRVIGLIAAGDAESLRKQIEDINRELHVYKPSPLIFDDEKDRVYFGVPESTEELYEVKGFHKVAINFFCPKPYKYGLNKKLQSENGTFFVINNGSRELKPILKVEVLQPITHLDFYNDFSDSYMRIGCPQDIGQQIVERFQRVLSDDLNSQIGWTTAGTGVDGGNVDGGFTTENGAFVVSDYGTGPNWHGPATKRLIPSSPLQDFRAECRIKLPTISGGYGRAEMYLKDDVGNTVVKVAMKKVGGGSSGNRAEVILVNGSSQQVLVSYASETGRAWNNFAGLLQVERIGNVWKAYIAMVNQRTSEHHTRYRPQPYIDTENRYNQPVSQVQLHAGKSGNLPVPKIEFYRLAIDKINEVPDTDPFIIANPGDIIDIDFERSKCMINGEEVNEIKDFGADFFGVAPGKHTLLYAPADRTKATLSYREVYT</sequence>
<dbReference type="AlphaFoldDB" id="A0A0C2VB45"/>
<evidence type="ECO:0000313" key="3">
    <source>
        <dbReference type="EMBL" id="KIL46152.1"/>
    </source>
</evidence>